<keyword evidence="2" id="KW-1185">Reference proteome</keyword>
<protein>
    <recommendedName>
        <fullName evidence="3">Adenylosuccinate lyase</fullName>
    </recommendedName>
</protein>
<evidence type="ECO:0008006" key="3">
    <source>
        <dbReference type="Google" id="ProtNLM"/>
    </source>
</evidence>
<dbReference type="STRING" id="1224947.SAMN05216480_102200"/>
<proteinExistence type="predicted"/>
<name>A0A1I7FSX7_9FLAO</name>
<evidence type="ECO:0000313" key="2">
    <source>
        <dbReference type="Proteomes" id="UP000199138"/>
    </source>
</evidence>
<dbReference type="Proteomes" id="UP000199138">
    <property type="component" value="Unassembled WGS sequence"/>
</dbReference>
<reference evidence="1 2" key="1">
    <citation type="submission" date="2016-10" db="EMBL/GenBank/DDBJ databases">
        <authorList>
            <person name="de Groot N.N."/>
        </authorList>
    </citation>
    <scope>NUCLEOTIDE SEQUENCE [LARGE SCALE GENOMIC DNA]</scope>
    <source>
        <strain evidence="1 2">CGMCC 1.12333</strain>
    </source>
</reference>
<dbReference type="OrthoDB" id="979487at2"/>
<sequence length="186" mass="22328">MNLKEELEKATRQEARKFRFERDIVKSRPLQRELIQLCFDDDQEMSVKACWLFESVYLHRVRIFPYIFPTLVENVHRLKHDSAKRPMLRVLYNFLERTRFPIAFGYPFRSIITPEKKEKIIEVCFDWLIGNEKVAIKAYAMRILELIGKDSDWVYPELTLILQENMEKHSAAYKAAAKDVLKKMRR</sequence>
<dbReference type="AlphaFoldDB" id="A0A1I7FSX7"/>
<organism evidence="1 2">
    <name type="scientific">Pustulibacterium marinum</name>
    <dbReference type="NCBI Taxonomy" id="1224947"/>
    <lineage>
        <taxon>Bacteria</taxon>
        <taxon>Pseudomonadati</taxon>
        <taxon>Bacteroidota</taxon>
        <taxon>Flavobacteriia</taxon>
        <taxon>Flavobacteriales</taxon>
        <taxon>Flavobacteriaceae</taxon>
        <taxon>Pustulibacterium</taxon>
    </lineage>
</organism>
<accession>A0A1I7FSX7</accession>
<dbReference type="SUPFAM" id="SSF48371">
    <property type="entry name" value="ARM repeat"/>
    <property type="match status" value="1"/>
</dbReference>
<dbReference type="EMBL" id="FPBK01000002">
    <property type="protein sequence ID" value="SFU39257.1"/>
    <property type="molecule type" value="Genomic_DNA"/>
</dbReference>
<evidence type="ECO:0000313" key="1">
    <source>
        <dbReference type="EMBL" id="SFU39257.1"/>
    </source>
</evidence>
<dbReference type="RefSeq" id="WP_093023849.1">
    <property type="nucleotide sequence ID" value="NZ_FPBK01000002.1"/>
</dbReference>
<dbReference type="InterPro" id="IPR016024">
    <property type="entry name" value="ARM-type_fold"/>
</dbReference>
<gene>
    <name evidence="1" type="ORF">SAMN05216480_102200</name>
</gene>